<accession>A0A843XHM7</accession>
<dbReference type="AlphaFoldDB" id="A0A843XHM7"/>
<feature type="non-terminal residue" evidence="1">
    <location>
        <position position="1"/>
    </location>
</feature>
<keyword evidence="2" id="KW-1185">Reference proteome</keyword>
<evidence type="ECO:0000313" key="1">
    <source>
        <dbReference type="EMBL" id="MQM18743.1"/>
    </source>
</evidence>
<dbReference type="EMBL" id="NMUH01008415">
    <property type="protein sequence ID" value="MQM18743.1"/>
    <property type="molecule type" value="Genomic_DNA"/>
</dbReference>
<dbReference type="Proteomes" id="UP000652761">
    <property type="component" value="Unassembled WGS sequence"/>
</dbReference>
<proteinExistence type="predicted"/>
<sequence length="857" mass="92790">MDEPASTPLGRCVFFALYGGLKQSSREKLYLLGLLWRVLPVSHAVLAVDATALHLAEFWCLWWHPLLMLEWFIFMPSGALVHCVAPWVALGACVGTVCCVVFPDRSPIGAWVDVAIRSCRDLVARRDKLLSRRTALSRQACRGALSYHDNLVVATRFPGATRLSRLPFPDSLSQEFVAGWLWWRFVAPCIASNVSCGGVTFGVPGGGPGGRVVTVVSELRGPTRFVAFFPAGFECELQESVVVVLVEVRFPQNRVVLVSGCYGVALWVEVSVVWLVAVVLPSRLRCIAWLLCVLVQFSRTVGCCPGEVRSQDCSGLGSTGCCATSGLRYAAVVLVVAFWWVFPERCLGGSSGERLLVPRVEVLPKLLCVCFGRHCSLSMEMSCRHYQWDFVCPQGREVGFVSRALWALPDGSCSGWWCFHMAFGAMSRTVATFVAKDSVPCVRVRRHRVFFCSPIGAVSFPMRLADVLIVVCPGRTTRMIWVRSSGVDGHCLARLGFSTCVFSAWFWVTIKKLSFGLTVVVVSSWDLYLVVGDKCFLIGSVRAAPVELSTSDYVLCAGWWALCELSGVCIPAICLPADVTTAEWVATSEEASPQSDATLSQLGWPPGGIQGVAPFGCKGRPGSIQGVVPFVCEGRPAELGVFSFAQCSALEGLFARQVVTITWDPYPRAPVSEGVALGGGRAQVVDALFRCGQASPSQCLALRCLRSRVGRSGVGPQLGQAAVVCGCVLSCGSLASLYRGGCRWESAAGVLETVLLMWLLGVSRDDTWLFLPNLVEVWDVGACVVRLWSHLVAPVFLASACVDSAGSAGVVFGLTKLVRDWLSLLSLVREAHPPTLFRFSDPWVVARPSGSLAGVRE</sequence>
<gene>
    <name evidence="1" type="ORF">Taro_051738</name>
</gene>
<protein>
    <submittedName>
        <fullName evidence="1">Uncharacterized protein</fullName>
    </submittedName>
</protein>
<evidence type="ECO:0000313" key="2">
    <source>
        <dbReference type="Proteomes" id="UP000652761"/>
    </source>
</evidence>
<organism evidence="1 2">
    <name type="scientific">Colocasia esculenta</name>
    <name type="common">Wild taro</name>
    <name type="synonym">Arum esculentum</name>
    <dbReference type="NCBI Taxonomy" id="4460"/>
    <lineage>
        <taxon>Eukaryota</taxon>
        <taxon>Viridiplantae</taxon>
        <taxon>Streptophyta</taxon>
        <taxon>Embryophyta</taxon>
        <taxon>Tracheophyta</taxon>
        <taxon>Spermatophyta</taxon>
        <taxon>Magnoliopsida</taxon>
        <taxon>Liliopsida</taxon>
        <taxon>Araceae</taxon>
        <taxon>Aroideae</taxon>
        <taxon>Colocasieae</taxon>
        <taxon>Colocasia</taxon>
    </lineage>
</organism>
<name>A0A843XHM7_COLES</name>
<reference evidence="1" key="1">
    <citation type="submission" date="2017-07" db="EMBL/GenBank/DDBJ databases">
        <title>Taro Niue Genome Assembly and Annotation.</title>
        <authorList>
            <person name="Atibalentja N."/>
            <person name="Keating K."/>
            <person name="Fields C.J."/>
        </authorList>
    </citation>
    <scope>NUCLEOTIDE SEQUENCE</scope>
    <source>
        <strain evidence="1">Niue_2</strain>
        <tissue evidence="1">Leaf</tissue>
    </source>
</reference>
<comment type="caution">
    <text evidence="1">The sequence shown here is derived from an EMBL/GenBank/DDBJ whole genome shotgun (WGS) entry which is preliminary data.</text>
</comment>